<dbReference type="EMBL" id="JAGETQ010000056">
    <property type="protein sequence ID" value="MBO1916254.1"/>
    <property type="molecule type" value="Genomic_DNA"/>
</dbReference>
<proteinExistence type="predicted"/>
<gene>
    <name evidence="7" type="ORF">J4727_11235</name>
</gene>
<keyword evidence="6" id="KW-0411">Iron-sulfur</keyword>
<keyword evidence="2" id="KW-0004">4Fe-4S</keyword>
<dbReference type="GO" id="GO:0046872">
    <property type="term" value="F:metal ion binding"/>
    <property type="evidence" value="ECO:0007669"/>
    <property type="project" value="UniProtKB-KW"/>
</dbReference>
<dbReference type="Proteomes" id="UP000664477">
    <property type="component" value="Unassembled WGS sequence"/>
</dbReference>
<evidence type="ECO:0000256" key="6">
    <source>
        <dbReference type="ARBA" id="ARBA00023014"/>
    </source>
</evidence>
<evidence type="ECO:0000256" key="2">
    <source>
        <dbReference type="ARBA" id="ARBA00022485"/>
    </source>
</evidence>
<dbReference type="SUPFAM" id="SSF102114">
    <property type="entry name" value="Radical SAM enzymes"/>
    <property type="match status" value="1"/>
</dbReference>
<dbReference type="PANTHER" id="PTHR30352">
    <property type="entry name" value="PYRUVATE FORMATE-LYASE-ACTIVATING ENZYME"/>
    <property type="match status" value="1"/>
</dbReference>
<evidence type="ECO:0000313" key="8">
    <source>
        <dbReference type="Proteomes" id="UP000664477"/>
    </source>
</evidence>
<keyword evidence="4" id="KW-0479">Metal-binding</keyword>
<sequence>MLSFWNGITISGGEATTQLPFIELFKAIKDTPELKHLTCFIDSNGHLASAGWSKVIEYTDGVMIDLKSWNDECALRLTGKDNQRVFQSIHFWHKRGKYELRLLYILSKQII</sequence>
<name>A0A939SJC0_PRORE</name>
<comment type="caution">
    <text evidence="7">The sequence shown here is derived from an EMBL/GenBank/DDBJ whole genome shotgun (WGS) entry which is preliminary data.</text>
</comment>
<evidence type="ECO:0000256" key="1">
    <source>
        <dbReference type="ARBA" id="ARBA00001966"/>
    </source>
</evidence>
<keyword evidence="5" id="KW-0408">Iron</keyword>
<protein>
    <submittedName>
        <fullName evidence="7">Radical SAM protein</fullName>
    </submittedName>
</protein>
<dbReference type="CDD" id="cd01335">
    <property type="entry name" value="Radical_SAM"/>
    <property type="match status" value="1"/>
</dbReference>
<dbReference type="InterPro" id="IPR034457">
    <property type="entry name" value="Organic_radical-activating"/>
</dbReference>
<evidence type="ECO:0000313" key="7">
    <source>
        <dbReference type="EMBL" id="MBO1916254.1"/>
    </source>
</evidence>
<dbReference type="InterPro" id="IPR058240">
    <property type="entry name" value="rSAM_sf"/>
</dbReference>
<dbReference type="PANTHER" id="PTHR30352:SF13">
    <property type="entry name" value="GLYCYL-RADICAL ENZYME ACTIVATING ENZYME YJJW-RELATED"/>
    <property type="match status" value="1"/>
</dbReference>
<dbReference type="GO" id="GO:0051539">
    <property type="term" value="F:4 iron, 4 sulfur cluster binding"/>
    <property type="evidence" value="ECO:0007669"/>
    <property type="project" value="UniProtKB-KW"/>
</dbReference>
<dbReference type="Gene3D" id="3.80.30.10">
    <property type="entry name" value="pyruvate-formate lyase- activating enzyme"/>
    <property type="match status" value="1"/>
</dbReference>
<keyword evidence="3" id="KW-0949">S-adenosyl-L-methionine</keyword>
<organism evidence="7 8">
    <name type="scientific">Providencia rettgeri</name>
    <dbReference type="NCBI Taxonomy" id="587"/>
    <lineage>
        <taxon>Bacteria</taxon>
        <taxon>Pseudomonadati</taxon>
        <taxon>Pseudomonadota</taxon>
        <taxon>Gammaproteobacteria</taxon>
        <taxon>Enterobacterales</taxon>
        <taxon>Morganellaceae</taxon>
        <taxon>Providencia</taxon>
    </lineage>
</organism>
<reference evidence="7" key="1">
    <citation type="submission" date="2021-03" db="EMBL/GenBank/DDBJ databases">
        <title>Molecular epidemiology and mechanisms of colistin and carbapenem resistance in Enterobacteriaceae from clinical isolates, the environment and porcine samples in Pretoria, South Africa.</title>
        <authorList>
            <person name="Bogoshi D."/>
            <person name="Mbelle N.M."/>
            <person name="Naidoo V."/>
            <person name="Osei Sekyere J."/>
        </authorList>
    </citation>
    <scope>NUCLEOTIDE SEQUENCE</scope>
    <source>
        <strain evidence="7">C052</strain>
    </source>
</reference>
<evidence type="ECO:0000256" key="4">
    <source>
        <dbReference type="ARBA" id="ARBA00022723"/>
    </source>
</evidence>
<comment type="cofactor">
    <cofactor evidence="1">
        <name>[4Fe-4S] cluster</name>
        <dbReference type="ChEBI" id="CHEBI:49883"/>
    </cofactor>
</comment>
<evidence type="ECO:0000256" key="5">
    <source>
        <dbReference type="ARBA" id="ARBA00023004"/>
    </source>
</evidence>
<accession>A0A939SJC0</accession>
<dbReference type="AlphaFoldDB" id="A0A939SJC0"/>
<evidence type="ECO:0000256" key="3">
    <source>
        <dbReference type="ARBA" id="ARBA00022691"/>
    </source>
</evidence>